<dbReference type="InterPro" id="IPR014944">
    <property type="entry name" value="Toxin_SymE-like"/>
</dbReference>
<proteinExistence type="predicted"/>
<sequence>MQSYFLVPFAPDTLPPCCNFPVCLCHIITATVAAAISRFINQPGFLAALMAELDGNEAERADWVGDDGTLTLAGDWLTQSGLLGQPLMIDVLYGRIIIRAEQGTILA</sequence>
<comment type="caution">
    <text evidence="2">The sequence shown here is derived from an EMBL/GenBank/DDBJ whole genome shotgun (WGS) entry which is preliminary data.</text>
</comment>
<evidence type="ECO:0000313" key="3">
    <source>
        <dbReference type="Proteomes" id="UP001617702"/>
    </source>
</evidence>
<evidence type="ECO:0000313" key="2">
    <source>
        <dbReference type="EMBL" id="MFJ5515036.1"/>
    </source>
</evidence>
<gene>
    <name evidence="2" type="ORF">ACIPUH_19835</name>
</gene>
<protein>
    <submittedName>
        <fullName evidence="2">SymE family type I addiction module toxin</fullName>
    </submittedName>
</protein>
<name>A0ABW8H0I7_9GAMM</name>
<dbReference type="EMBL" id="JBIXLB010000011">
    <property type="protein sequence ID" value="MFJ5515036.1"/>
    <property type="molecule type" value="Genomic_DNA"/>
</dbReference>
<dbReference type="Proteomes" id="UP001617702">
    <property type="component" value="Unassembled WGS sequence"/>
</dbReference>
<dbReference type="RefSeq" id="WP_400355928.1">
    <property type="nucleotide sequence ID" value="NZ_JBIXLA010000010.1"/>
</dbReference>
<feature type="domain" description="Toxin SymE-like" evidence="1">
    <location>
        <begin position="56"/>
        <end position="100"/>
    </location>
</feature>
<organism evidence="2 3">
    <name type="scientific">Pectobacterium jejuense</name>
    <dbReference type="NCBI Taxonomy" id="2974022"/>
    <lineage>
        <taxon>Bacteria</taxon>
        <taxon>Pseudomonadati</taxon>
        <taxon>Pseudomonadota</taxon>
        <taxon>Gammaproteobacteria</taxon>
        <taxon>Enterobacterales</taxon>
        <taxon>Pectobacteriaceae</taxon>
        <taxon>Pectobacterium</taxon>
    </lineage>
</organism>
<dbReference type="Pfam" id="PF08845">
    <property type="entry name" value="SymE_toxin"/>
    <property type="match status" value="1"/>
</dbReference>
<keyword evidence="3" id="KW-1185">Reference proteome</keyword>
<accession>A0ABW8H0I7</accession>
<reference evidence="2 3" key="1">
    <citation type="submission" date="2024-10" db="EMBL/GenBank/DDBJ databases">
        <authorList>
            <person name="Lu C.-H."/>
        </authorList>
    </citation>
    <scope>NUCLEOTIDE SEQUENCE [LARGE SCALE GENOMIC DNA]</scope>
    <source>
        <strain evidence="2 3">22LXZD03-01</strain>
    </source>
</reference>
<evidence type="ECO:0000259" key="1">
    <source>
        <dbReference type="Pfam" id="PF08845"/>
    </source>
</evidence>